<dbReference type="Pfam" id="PF13426">
    <property type="entry name" value="PAS_9"/>
    <property type="match status" value="1"/>
</dbReference>
<dbReference type="GO" id="GO:0006355">
    <property type="term" value="P:regulation of DNA-templated transcription"/>
    <property type="evidence" value="ECO:0007669"/>
    <property type="project" value="InterPro"/>
</dbReference>
<dbReference type="InterPro" id="IPR000792">
    <property type="entry name" value="Tscrpt_reg_LuxR_C"/>
</dbReference>
<keyword evidence="3" id="KW-0804">Transcription</keyword>
<dbReference type="PANTHER" id="PTHR44688:SF16">
    <property type="entry name" value="DNA-BINDING TRANSCRIPTIONAL ACTIVATOR DEVR_DOSR"/>
    <property type="match status" value="1"/>
</dbReference>
<dbReference type="SUPFAM" id="SSF55785">
    <property type="entry name" value="PYP-like sensor domain (PAS domain)"/>
    <property type="match status" value="1"/>
</dbReference>
<evidence type="ECO:0000313" key="6">
    <source>
        <dbReference type="Proteomes" id="UP000192911"/>
    </source>
</evidence>
<dbReference type="SUPFAM" id="SSF46894">
    <property type="entry name" value="C-terminal effector domain of the bipartite response regulators"/>
    <property type="match status" value="1"/>
</dbReference>
<evidence type="ECO:0000259" key="4">
    <source>
        <dbReference type="PROSITE" id="PS50043"/>
    </source>
</evidence>
<dbReference type="AlphaFoldDB" id="A0A1X7CN10"/>
<keyword evidence="2" id="KW-0238">DNA-binding</keyword>
<dbReference type="Gene3D" id="1.10.10.10">
    <property type="entry name" value="Winged helix-like DNA-binding domain superfamily/Winged helix DNA-binding domain"/>
    <property type="match status" value="1"/>
</dbReference>
<dbReference type="CDD" id="cd00130">
    <property type="entry name" value="PAS"/>
    <property type="match status" value="1"/>
</dbReference>
<sequence>MPRRMQTMAQLDYQTAFHLAPIGLVLSRERVIEDCNDAVARIFRCERAALIGQSFRVLYPSPDEFERIGERIAPIMIAQGSYADDRIMKRADGELFWCHVTGRALERYEPHAAGVWTFEDLSATRRVAVELTPREREVAAQLATGKTSKQIGRALAISSRTVDIYRARLMRKYGTGNATELLQRLLGH</sequence>
<dbReference type="InterPro" id="IPR000014">
    <property type="entry name" value="PAS"/>
</dbReference>
<dbReference type="PROSITE" id="PS50043">
    <property type="entry name" value="HTH_LUXR_2"/>
    <property type="match status" value="1"/>
</dbReference>
<feature type="domain" description="HTH luxR-type" evidence="4">
    <location>
        <begin position="124"/>
        <end position="188"/>
    </location>
</feature>
<dbReference type="InterPro" id="IPR036388">
    <property type="entry name" value="WH-like_DNA-bd_sf"/>
</dbReference>
<organism evidence="5 6">
    <name type="scientific">Trinickia caryophylli</name>
    <name type="common">Paraburkholderia caryophylli</name>
    <dbReference type="NCBI Taxonomy" id="28094"/>
    <lineage>
        <taxon>Bacteria</taxon>
        <taxon>Pseudomonadati</taxon>
        <taxon>Pseudomonadota</taxon>
        <taxon>Betaproteobacteria</taxon>
        <taxon>Burkholderiales</taxon>
        <taxon>Burkholderiaceae</taxon>
        <taxon>Trinickia</taxon>
    </lineage>
</organism>
<dbReference type="STRING" id="28094.SAMN06295900_101651"/>
<evidence type="ECO:0000256" key="2">
    <source>
        <dbReference type="ARBA" id="ARBA00023125"/>
    </source>
</evidence>
<dbReference type="GO" id="GO:0003677">
    <property type="term" value="F:DNA binding"/>
    <property type="evidence" value="ECO:0007669"/>
    <property type="project" value="UniProtKB-KW"/>
</dbReference>
<evidence type="ECO:0000256" key="1">
    <source>
        <dbReference type="ARBA" id="ARBA00023015"/>
    </source>
</evidence>
<dbReference type="SMART" id="SM00091">
    <property type="entry name" value="PAS"/>
    <property type="match status" value="1"/>
</dbReference>
<dbReference type="Proteomes" id="UP000192911">
    <property type="component" value="Unassembled WGS sequence"/>
</dbReference>
<dbReference type="PROSITE" id="PS00622">
    <property type="entry name" value="HTH_LUXR_1"/>
    <property type="match status" value="1"/>
</dbReference>
<name>A0A1X7CN10_TRICW</name>
<gene>
    <name evidence="5" type="ORF">SAMN06295900_101651</name>
</gene>
<keyword evidence="1" id="KW-0805">Transcription regulation</keyword>
<dbReference type="PRINTS" id="PR00038">
    <property type="entry name" value="HTHLUXR"/>
</dbReference>
<evidence type="ECO:0000256" key="3">
    <source>
        <dbReference type="ARBA" id="ARBA00023163"/>
    </source>
</evidence>
<dbReference type="SMART" id="SM00421">
    <property type="entry name" value="HTH_LUXR"/>
    <property type="match status" value="1"/>
</dbReference>
<dbReference type="NCBIfam" id="TIGR00229">
    <property type="entry name" value="sensory_box"/>
    <property type="match status" value="1"/>
</dbReference>
<proteinExistence type="predicted"/>
<dbReference type="Pfam" id="PF00196">
    <property type="entry name" value="GerE"/>
    <property type="match status" value="1"/>
</dbReference>
<dbReference type="PANTHER" id="PTHR44688">
    <property type="entry name" value="DNA-BINDING TRANSCRIPTIONAL ACTIVATOR DEVR_DOSR"/>
    <property type="match status" value="1"/>
</dbReference>
<keyword evidence="6" id="KW-1185">Reference proteome</keyword>
<dbReference type="InterPro" id="IPR035965">
    <property type="entry name" value="PAS-like_dom_sf"/>
</dbReference>
<dbReference type="Gene3D" id="3.30.450.20">
    <property type="entry name" value="PAS domain"/>
    <property type="match status" value="1"/>
</dbReference>
<dbReference type="CDD" id="cd06170">
    <property type="entry name" value="LuxR_C_like"/>
    <property type="match status" value="1"/>
</dbReference>
<protein>
    <submittedName>
        <fullName evidence="5">Transcriptional regulator, LuxR family</fullName>
    </submittedName>
</protein>
<reference evidence="6" key="1">
    <citation type="submission" date="2017-04" db="EMBL/GenBank/DDBJ databases">
        <authorList>
            <person name="Varghese N."/>
            <person name="Submissions S."/>
        </authorList>
    </citation>
    <scope>NUCLEOTIDE SEQUENCE [LARGE SCALE GENOMIC DNA]</scope>
    <source>
        <strain evidence="6">Ballard 720</strain>
    </source>
</reference>
<accession>A0A1X7CN10</accession>
<dbReference type="InterPro" id="IPR016032">
    <property type="entry name" value="Sig_transdc_resp-reg_C-effctor"/>
</dbReference>
<dbReference type="EMBL" id="FXAH01000001">
    <property type="protein sequence ID" value="SME99760.1"/>
    <property type="molecule type" value="Genomic_DNA"/>
</dbReference>
<evidence type="ECO:0000313" key="5">
    <source>
        <dbReference type="EMBL" id="SME99760.1"/>
    </source>
</evidence>